<dbReference type="PROSITE" id="PS50056">
    <property type="entry name" value="TYR_PHOSPHATASE_2"/>
    <property type="match status" value="1"/>
</dbReference>
<protein>
    <submittedName>
        <fullName evidence="3">Phosphatase</fullName>
    </submittedName>
</protein>
<comment type="caution">
    <text evidence="3">The sequence shown here is derived from an EMBL/GenBank/DDBJ whole genome shotgun (WGS) entry which is preliminary data.</text>
</comment>
<name>A0A2S5SYI5_9BURK</name>
<dbReference type="InterPro" id="IPR057023">
    <property type="entry name" value="PTP-SAK"/>
</dbReference>
<keyword evidence="4" id="KW-1185">Reference proteome</keyword>
<dbReference type="Pfam" id="PF22784">
    <property type="entry name" value="PTP-SAK"/>
    <property type="match status" value="1"/>
</dbReference>
<organism evidence="3 4">
    <name type="scientific">Caldimonas caldifontis</name>
    <dbReference type="NCBI Taxonomy" id="1452508"/>
    <lineage>
        <taxon>Bacteria</taxon>
        <taxon>Pseudomonadati</taxon>
        <taxon>Pseudomonadota</taxon>
        <taxon>Betaproteobacteria</taxon>
        <taxon>Burkholderiales</taxon>
        <taxon>Sphaerotilaceae</taxon>
        <taxon>Caldimonas</taxon>
    </lineage>
</organism>
<evidence type="ECO:0000259" key="2">
    <source>
        <dbReference type="PROSITE" id="PS50056"/>
    </source>
</evidence>
<dbReference type="InterPro" id="IPR016130">
    <property type="entry name" value="Tyr_Pase_AS"/>
</dbReference>
<dbReference type="PROSITE" id="PS00383">
    <property type="entry name" value="TYR_PHOSPHATASE_1"/>
    <property type="match status" value="1"/>
</dbReference>
<dbReference type="EMBL" id="PSNX01000002">
    <property type="protein sequence ID" value="PPE67801.1"/>
    <property type="molecule type" value="Genomic_DNA"/>
</dbReference>
<feature type="domain" description="Tyrosine specific protein phosphatases" evidence="2">
    <location>
        <begin position="86"/>
        <end position="138"/>
    </location>
</feature>
<keyword evidence="1" id="KW-0378">Hydrolase</keyword>
<accession>A0A2S5SYI5</accession>
<gene>
    <name evidence="3" type="ORF">C1704_02765</name>
</gene>
<evidence type="ECO:0000256" key="1">
    <source>
        <dbReference type="ARBA" id="ARBA00022801"/>
    </source>
</evidence>
<evidence type="ECO:0000313" key="3">
    <source>
        <dbReference type="EMBL" id="PPE67801.1"/>
    </source>
</evidence>
<proteinExistence type="predicted"/>
<dbReference type="Proteomes" id="UP000238605">
    <property type="component" value="Unassembled WGS sequence"/>
</dbReference>
<dbReference type="AlphaFoldDB" id="A0A2S5SYI5"/>
<evidence type="ECO:0000313" key="4">
    <source>
        <dbReference type="Proteomes" id="UP000238605"/>
    </source>
</evidence>
<dbReference type="InterPro" id="IPR029021">
    <property type="entry name" value="Prot-tyrosine_phosphatase-like"/>
</dbReference>
<dbReference type="Gene3D" id="3.90.190.10">
    <property type="entry name" value="Protein tyrosine phosphatase superfamily"/>
    <property type="match status" value="1"/>
</dbReference>
<reference evidence="3 4" key="1">
    <citation type="submission" date="2018-02" db="EMBL/GenBank/DDBJ databases">
        <title>Reclassifiation of [Polyangium] brachysporum DSM 7029 as Guopingzhaonella breviflexa gen. nov., sp. nov., a member of the family Comamonadaceae.</title>
        <authorList>
            <person name="Tang B."/>
        </authorList>
    </citation>
    <scope>NUCLEOTIDE SEQUENCE [LARGE SCALE GENOMIC DNA]</scope>
    <source>
        <strain evidence="3 4">BCRC 80649</strain>
    </source>
</reference>
<dbReference type="RefSeq" id="WP_104300767.1">
    <property type="nucleotide sequence ID" value="NZ_PSNX01000002.1"/>
</dbReference>
<dbReference type="SUPFAM" id="SSF52799">
    <property type="entry name" value="(Phosphotyrosine protein) phosphatases II"/>
    <property type="match status" value="1"/>
</dbReference>
<sequence>MFRLLTLPPGIPGRLWLDAMPGRFEPWSHFLAQASRHRLDRVVCLTSLDEVASLAPPYAQAIGQGELPCRWEQLVMRNFGLPLDEAAYRDRIQGLADGLRAGESVLLHCAAGIGRTGTVAACILKQLGCSRDQALEQVIAAGSNPQNAQQSGLVDWF</sequence>
<dbReference type="InterPro" id="IPR000387">
    <property type="entry name" value="Tyr_Pase_dom"/>
</dbReference>
<dbReference type="OrthoDB" id="9806482at2"/>
<dbReference type="GO" id="GO:0016791">
    <property type="term" value="F:phosphatase activity"/>
    <property type="evidence" value="ECO:0007669"/>
    <property type="project" value="UniProtKB-ARBA"/>
</dbReference>